<name>A0A1Y1JTG4_PLAGO</name>
<keyword evidence="1" id="KW-0812">Transmembrane</keyword>
<gene>
    <name evidence="2" type="ORF">PGO_140080</name>
</gene>
<evidence type="ECO:0000256" key="1">
    <source>
        <dbReference type="SAM" id="Phobius"/>
    </source>
</evidence>
<evidence type="ECO:0008006" key="4">
    <source>
        <dbReference type="Google" id="ProtNLM"/>
    </source>
</evidence>
<dbReference type="RefSeq" id="XP_028545803.1">
    <property type="nucleotide sequence ID" value="XM_028690002.1"/>
</dbReference>
<keyword evidence="1" id="KW-0472">Membrane</keyword>
<dbReference type="OrthoDB" id="10312197at2759"/>
<dbReference type="Pfam" id="PF12420">
    <property type="entry name" value="DUF3671"/>
    <property type="match status" value="1"/>
</dbReference>
<dbReference type="Proteomes" id="UP000195521">
    <property type="component" value="Unassembled WGS sequence"/>
</dbReference>
<reference evidence="3" key="1">
    <citation type="submission" date="2017-04" db="EMBL/GenBank/DDBJ databases">
        <title>Plasmodium gonderi genome.</title>
        <authorList>
            <person name="Arisue N."/>
            <person name="Honma H."/>
            <person name="Kawai S."/>
            <person name="Tougan T."/>
            <person name="Tanabe K."/>
            <person name="Horii T."/>
        </authorList>
    </citation>
    <scope>NUCLEOTIDE SEQUENCE [LARGE SCALE GENOMIC DNA]</scope>
    <source>
        <strain evidence="3">ATCC 30045</strain>
    </source>
</reference>
<dbReference type="EMBL" id="BDQF01000015">
    <property type="protein sequence ID" value="GAW83214.1"/>
    <property type="molecule type" value="Genomic_DNA"/>
</dbReference>
<keyword evidence="3" id="KW-1185">Reference proteome</keyword>
<dbReference type="InterPro" id="IPR022139">
    <property type="entry name" value="Fam-L/Fam-M-like_plasmodium"/>
</dbReference>
<feature type="transmembrane region" description="Helical" evidence="1">
    <location>
        <begin position="15"/>
        <end position="35"/>
    </location>
</feature>
<comment type="caution">
    <text evidence="2">The sequence shown here is derived from an EMBL/GenBank/DDBJ whole genome shotgun (WGS) entry which is preliminary data.</text>
</comment>
<accession>A0A1Y1JTG4</accession>
<proteinExistence type="predicted"/>
<keyword evidence="1" id="KW-1133">Transmembrane helix</keyword>
<evidence type="ECO:0000313" key="2">
    <source>
        <dbReference type="EMBL" id="GAW83214.1"/>
    </source>
</evidence>
<dbReference type="AlphaFoldDB" id="A0A1Y1JTG4"/>
<dbReference type="OMA" id="YYNDENI"/>
<evidence type="ECO:0000313" key="3">
    <source>
        <dbReference type="Proteomes" id="UP000195521"/>
    </source>
</evidence>
<feature type="transmembrane region" description="Helical" evidence="1">
    <location>
        <begin position="234"/>
        <end position="252"/>
    </location>
</feature>
<feature type="transmembrane region" description="Helical" evidence="1">
    <location>
        <begin position="192"/>
        <end position="214"/>
    </location>
</feature>
<dbReference type="GeneID" id="39749957"/>
<sequence>MRILLMCNMGAKSKIIYFINICTFTFLMCALWVYYNDENIFSNSVNKEHKIANVTYFIRSRLLAAYMDSHFDSLRFRQFWVNHDAERKLAHRNEYKLAKNIRMELANNVKMKTSNNIKTQLKEKKVKEYSNLFKETYPRRKKKKKSLAYVIFKKIDKYFEKRVYKNFIYIRNLQKDPTIKKSRLIKILFRRYRFFLIMPFVMKTFGLIIFIIRASVNLNSTPIIKTILLTMNALVSHVLSIISIICLIYIIVKRVQFDGSSKNKKNYCYMCNGYV</sequence>
<protein>
    <recommendedName>
        <fullName evidence="4">Variable surface protein</fullName>
    </recommendedName>
</protein>
<organism evidence="2 3">
    <name type="scientific">Plasmodium gonderi</name>
    <dbReference type="NCBI Taxonomy" id="77519"/>
    <lineage>
        <taxon>Eukaryota</taxon>
        <taxon>Sar</taxon>
        <taxon>Alveolata</taxon>
        <taxon>Apicomplexa</taxon>
        <taxon>Aconoidasida</taxon>
        <taxon>Haemosporida</taxon>
        <taxon>Plasmodiidae</taxon>
        <taxon>Plasmodium</taxon>
        <taxon>Plasmodium (Plasmodium)</taxon>
    </lineage>
</organism>